<organism evidence="8 9">
    <name type="scientific">Symbiodinium microadriaticum</name>
    <name type="common">Dinoflagellate</name>
    <name type="synonym">Zooxanthella microadriatica</name>
    <dbReference type="NCBI Taxonomy" id="2951"/>
    <lineage>
        <taxon>Eukaryota</taxon>
        <taxon>Sar</taxon>
        <taxon>Alveolata</taxon>
        <taxon>Dinophyceae</taxon>
        <taxon>Suessiales</taxon>
        <taxon>Symbiodiniaceae</taxon>
        <taxon>Symbiodinium</taxon>
    </lineage>
</organism>
<protein>
    <submittedName>
        <fullName evidence="8">Spliceosome RNA helicase Ddx39b</fullName>
    </submittedName>
</protein>
<evidence type="ECO:0000256" key="5">
    <source>
        <dbReference type="PROSITE-ProRule" id="PRU00552"/>
    </source>
</evidence>
<evidence type="ECO:0000256" key="3">
    <source>
        <dbReference type="ARBA" id="ARBA00022806"/>
    </source>
</evidence>
<keyword evidence="2" id="KW-0378">Hydrolase</keyword>
<dbReference type="GO" id="GO:0003724">
    <property type="term" value="F:RNA helicase activity"/>
    <property type="evidence" value="ECO:0007669"/>
    <property type="project" value="InterPro"/>
</dbReference>
<dbReference type="Proteomes" id="UP000186817">
    <property type="component" value="Unassembled WGS sequence"/>
</dbReference>
<feature type="region of interest" description="Disordered" evidence="6">
    <location>
        <begin position="1"/>
        <end position="81"/>
    </location>
</feature>
<evidence type="ECO:0000259" key="7">
    <source>
        <dbReference type="PROSITE" id="PS51195"/>
    </source>
</evidence>
<sequence>MQGGPSVISFARLPSVRSGKGSPMMESQFTQAPPNKAMQIKSPTTGEVLNPETLKRQTSQASEQNHSPQGDGSDVQESATKTATAAKVKAFDARARAEFRATAALASSRLRSMKLRPDHSTFSALNVDTLPSKPKSSPLASTCEGLHHSSNADLVWDLSFRAEIAECHHFGQLSVAVADLPDFDEEENKKEEEKADGGGGEDLESLFTRRAHCQILLKSWETVRGVQVMSGFKDFLLKPELLRAIVDCGFEHPSEVQHECIPQDLVAQRHM</sequence>
<gene>
    <name evidence="8" type="primary">Ddx39b</name>
    <name evidence="8" type="ORF">AK812_SmicGene4332</name>
</gene>
<dbReference type="OrthoDB" id="196131at2759"/>
<name>A0A1Q9EWD2_SYMMI</name>
<evidence type="ECO:0000313" key="8">
    <source>
        <dbReference type="EMBL" id="OLQ11740.1"/>
    </source>
</evidence>
<comment type="caution">
    <text evidence="8">The sequence shown here is derived from an EMBL/GenBank/DDBJ whole genome shotgun (WGS) entry which is preliminary data.</text>
</comment>
<dbReference type="GO" id="GO:0005524">
    <property type="term" value="F:ATP binding"/>
    <property type="evidence" value="ECO:0007669"/>
    <property type="project" value="UniProtKB-KW"/>
</dbReference>
<keyword evidence="1" id="KW-0547">Nucleotide-binding</keyword>
<feature type="domain" description="DEAD-box RNA helicase Q" evidence="7">
    <location>
        <begin position="230"/>
        <end position="258"/>
    </location>
</feature>
<dbReference type="PROSITE" id="PS51195">
    <property type="entry name" value="Q_MOTIF"/>
    <property type="match status" value="1"/>
</dbReference>
<dbReference type="InterPro" id="IPR014014">
    <property type="entry name" value="RNA_helicase_DEAD_Q_motif"/>
</dbReference>
<reference evidence="8 9" key="1">
    <citation type="submission" date="2016-02" db="EMBL/GenBank/DDBJ databases">
        <title>Genome analysis of coral dinoflagellate symbionts highlights evolutionary adaptations to a symbiotic lifestyle.</title>
        <authorList>
            <person name="Aranda M."/>
            <person name="Li Y."/>
            <person name="Liew Y.J."/>
            <person name="Baumgarten S."/>
            <person name="Simakov O."/>
            <person name="Wilson M."/>
            <person name="Piel J."/>
            <person name="Ashoor H."/>
            <person name="Bougouffa S."/>
            <person name="Bajic V.B."/>
            <person name="Ryu T."/>
            <person name="Ravasi T."/>
            <person name="Bayer T."/>
            <person name="Micklem G."/>
            <person name="Kim H."/>
            <person name="Bhak J."/>
            <person name="Lajeunesse T.C."/>
            <person name="Voolstra C.R."/>
        </authorList>
    </citation>
    <scope>NUCLEOTIDE SEQUENCE [LARGE SCALE GENOMIC DNA]</scope>
    <source>
        <strain evidence="8 9">CCMP2467</strain>
    </source>
</reference>
<feature type="short sequence motif" description="Q motif" evidence="5">
    <location>
        <begin position="230"/>
        <end position="258"/>
    </location>
</feature>
<evidence type="ECO:0000313" key="9">
    <source>
        <dbReference type="Proteomes" id="UP000186817"/>
    </source>
</evidence>
<dbReference type="Gene3D" id="3.40.50.300">
    <property type="entry name" value="P-loop containing nucleotide triphosphate hydrolases"/>
    <property type="match status" value="1"/>
</dbReference>
<accession>A0A1Q9EWD2</accession>
<dbReference type="AlphaFoldDB" id="A0A1Q9EWD2"/>
<evidence type="ECO:0000256" key="2">
    <source>
        <dbReference type="ARBA" id="ARBA00022801"/>
    </source>
</evidence>
<dbReference type="EMBL" id="LSRX01000054">
    <property type="protein sequence ID" value="OLQ11740.1"/>
    <property type="molecule type" value="Genomic_DNA"/>
</dbReference>
<keyword evidence="9" id="KW-1185">Reference proteome</keyword>
<proteinExistence type="predicted"/>
<evidence type="ECO:0000256" key="1">
    <source>
        <dbReference type="ARBA" id="ARBA00022741"/>
    </source>
</evidence>
<keyword evidence="3 8" id="KW-0347">Helicase</keyword>
<keyword evidence="4" id="KW-0067">ATP-binding</keyword>
<evidence type="ECO:0000256" key="4">
    <source>
        <dbReference type="ARBA" id="ARBA00022840"/>
    </source>
</evidence>
<dbReference type="GO" id="GO:0016787">
    <property type="term" value="F:hydrolase activity"/>
    <property type="evidence" value="ECO:0007669"/>
    <property type="project" value="UniProtKB-KW"/>
</dbReference>
<dbReference type="InterPro" id="IPR027417">
    <property type="entry name" value="P-loop_NTPase"/>
</dbReference>
<evidence type="ECO:0000256" key="6">
    <source>
        <dbReference type="SAM" id="MobiDB-lite"/>
    </source>
</evidence>
<feature type="compositionally biased region" description="Polar residues" evidence="6">
    <location>
        <begin position="56"/>
        <end position="78"/>
    </location>
</feature>